<dbReference type="PIRSF" id="PIRSF028304">
    <property type="entry name" value="UCP028304"/>
    <property type="match status" value="1"/>
</dbReference>
<dbReference type="PANTHER" id="PTHR35370">
    <property type="entry name" value="CYTOPLASMIC PROTEIN-RELATED-RELATED"/>
    <property type="match status" value="1"/>
</dbReference>
<proteinExistence type="predicted"/>
<evidence type="ECO:0000313" key="1">
    <source>
        <dbReference type="EMBL" id="QMW23352.1"/>
    </source>
</evidence>
<gene>
    <name evidence="1" type="primary">tssF</name>
    <name evidence="1" type="ORF">H3309_02280</name>
</gene>
<protein>
    <submittedName>
        <fullName evidence="1">Type VI secretion system baseplate subunit TssF</fullName>
    </submittedName>
</protein>
<dbReference type="EMBL" id="CP059851">
    <property type="protein sequence ID" value="QMW23352.1"/>
    <property type="molecule type" value="Genomic_DNA"/>
</dbReference>
<dbReference type="Proteomes" id="UP000515292">
    <property type="component" value="Chromosome"/>
</dbReference>
<evidence type="ECO:0000313" key="2">
    <source>
        <dbReference type="Proteomes" id="UP000515292"/>
    </source>
</evidence>
<dbReference type="NCBIfam" id="TIGR03359">
    <property type="entry name" value="VI_chp_6"/>
    <property type="match status" value="1"/>
</dbReference>
<dbReference type="Pfam" id="PF05947">
    <property type="entry name" value="T6SS_TssF"/>
    <property type="match status" value="1"/>
</dbReference>
<name>A0A7G5IJ10_9SPHN</name>
<dbReference type="PANTHER" id="PTHR35370:SF1">
    <property type="entry name" value="TYPE VI SECRETION SYSTEM COMPONENT TSSF1"/>
    <property type="match status" value="1"/>
</dbReference>
<reference evidence="1 2" key="1">
    <citation type="submission" date="2020-07" db="EMBL/GenBank/DDBJ databases">
        <title>Complete genome sequence for Sandaracinobacter sp. M6.</title>
        <authorList>
            <person name="Tang Y."/>
            <person name="Liu Q."/>
            <person name="Guo Z."/>
            <person name="Lei P."/>
            <person name="Huang B."/>
        </authorList>
    </citation>
    <scope>NUCLEOTIDE SEQUENCE [LARGE SCALE GENOMIC DNA]</scope>
    <source>
        <strain evidence="1 2">M6</strain>
    </source>
</reference>
<accession>A0A7G5IJ10</accession>
<dbReference type="InterPro" id="IPR010272">
    <property type="entry name" value="T6SS_TssF"/>
</dbReference>
<keyword evidence="2" id="KW-1185">Reference proteome</keyword>
<dbReference type="AlphaFoldDB" id="A0A7G5IJ10"/>
<sequence>MTAVDPRLLGHYNRELTYLRRRAAEFSQDHRQVAGLLGLDAPTDPDPHVERLMEGVAFLNARVRLKLDEQFPLFTQYLLDALYPHYLAPTPAMGIVAIRPKAGDETPADGVRHAKGSALFASLAGDATQPVQFTTGADVQLWPLTVATADYLPTRAAVAAAAGDAQAEAGLRIRIEATSAVPLSAIPVETLPLFLDGGGDTPNLLYQQMLSECVGVRVVAPERGRKASWSEQAGPVEPMGYGAEEALLPADARAFGGYRLLAEYFAMPEKFRFARLTGLRAGFARAERALDIVLLFRRSVPALAGAVAADTLVPFAAPVINLFERRFDRVLVDGRQVESIVLPDRTAPLDYEVYRLDQVTGFASEDVTGTPALPLYARRVERGEKPLFYALRRRLRRLSDAEARKRREGDYIGTENWISLSSPGDPGLARSIMEIGVRGLVTNRALATRLRPGAATLELSMQDSKGVGGIAFLRGPTKPMPPMGLSDGAWRIVSHIAPANDGFVRPDGSPATLADHLSLYLRDESPVLRREIQGLTGLTSRLVTRRAGDVSRLAFQRGQRLTLGVAMQSYEASTAFLFTSVVARFLGDYATVNSFAECEVKADNGLSWDWGTWAGRRPTI</sequence>
<dbReference type="KEGG" id="sand:H3309_02280"/>
<dbReference type="RefSeq" id="WP_182297124.1">
    <property type="nucleotide sequence ID" value="NZ_CP059851.1"/>
</dbReference>
<organism evidence="1 2">
    <name type="scientific">Sandaracinobacteroides saxicola</name>
    <dbReference type="NCBI Taxonomy" id="2759707"/>
    <lineage>
        <taxon>Bacteria</taxon>
        <taxon>Pseudomonadati</taxon>
        <taxon>Pseudomonadota</taxon>
        <taxon>Alphaproteobacteria</taxon>
        <taxon>Sphingomonadales</taxon>
        <taxon>Sphingosinicellaceae</taxon>
        <taxon>Sandaracinobacteroides</taxon>
    </lineage>
</organism>